<dbReference type="NCBIfam" id="TIGR01853">
    <property type="entry name" value="lipid_A_lpxD"/>
    <property type="match status" value="1"/>
</dbReference>
<dbReference type="AlphaFoldDB" id="A0A7C2JYU2"/>
<evidence type="ECO:0000256" key="1">
    <source>
        <dbReference type="ARBA" id="ARBA00022516"/>
    </source>
</evidence>
<dbReference type="InterPro" id="IPR020573">
    <property type="entry name" value="UDP_GlcNAc_AcTrfase_non-rep"/>
</dbReference>
<dbReference type="Pfam" id="PF00132">
    <property type="entry name" value="Hexapep"/>
    <property type="match status" value="3"/>
</dbReference>
<evidence type="ECO:0000256" key="3">
    <source>
        <dbReference type="ARBA" id="ARBA00022679"/>
    </source>
</evidence>
<dbReference type="PANTHER" id="PTHR43378:SF2">
    <property type="entry name" value="UDP-3-O-ACYLGLUCOSAMINE N-ACYLTRANSFERASE 1, MITOCHONDRIAL-RELATED"/>
    <property type="match status" value="1"/>
</dbReference>
<evidence type="ECO:0000313" key="10">
    <source>
        <dbReference type="EMBL" id="HEN14001.1"/>
    </source>
</evidence>
<dbReference type="HAMAP" id="MF_00523">
    <property type="entry name" value="LpxD"/>
    <property type="match status" value="1"/>
</dbReference>
<sequence length="358" mass="37507">MTQTLGALAESVSGALTGNPAEPITGAAAIESARPTEITFLLDDSQLRRLEQCQAAALVIGSKGADHPAAARFARIVVDDPHAAFLKIVPKFRPHRPRPARGLAPSAVISPTATIGPDCWIGPHVSIGDGVVIGQGCDIHPGVVIGDGCQIGNHVTLHPNVVLYADAIIGDRVIIHAGAVIGADGFGYRFRDGKFEKVPQLGWVHIQADAEIGACTTIDRGAIGATVIGEGTKIDNLVQIAHNCEIGRHNVFASQVGLAGSCSTGDYVRLGGQVGVKDHVRMNTGCAIGAKGGVHKDIPAGETWIGYPATPEAEQKRLVFSLKRVPEMREQMKAMETKLAALTAELAALKNEPEHKAA</sequence>
<evidence type="ECO:0000259" key="9">
    <source>
        <dbReference type="Pfam" id="PF04613"/>
    </source>
</evidence>
<keyword evidence="6 7" id="KW-0012">Acyltransferase</keyword>
<comment type="pathway">
    <text evidence="7">Bacterial outer membrane biogenesis; LPS lipid A biosynthesis.</text>
</comment>
<keyword evidence="5 7" id="KW-0443">Lipid metabolism</keyword>
<dbReference type="Gene3D" id="3.40.1390.10">
    <property type="entry name" value="MurE/MurF, N-terminal domain"/>
    <property type="match status" value="1"/>
</dbReference>
<dbReference type="SUPFAM" id="SSF51161">
    <property type="entry name" value="Trimeric LpxA-like enzymes"/>
    <property type="match status" value="1"/>
</dbReference>
<evidence type="ECO:0000256" key="7">
    <source>
        <dbReference type="HAMAP-Rule" id="MF_00523"/>
    </source>
</evidence>
<comment type="similarity">
    <text evidence="7">Belongs to the transferase hexapeptide repeat family. LpxD subfamily.</text>
</comment>
<evidence type="ECO:0000256" key="8">
    <source>
        <dbReference type="SAM" id="Coils"/>
    </source>
</evidence>
<dbReference type="PANTHER" id="PTHR43378">
    <property type="entry name" value="UDP-3-O-ACYLGLUCOSAMINE N-ACYLTRANSFERASE"/>
    <property type="match status" value="1"/>
</dbReference>
<organism evidence="10">
    <name type="scientific">Schlesneria paludicola</name>
    <dbReference type="NCBI Taxonomy" id="360056"/>
    <lineage>
        <taxon>Bacteria</taxon>
        <taxon>Pseudomonadati</taxon>
        <taxon>Planctomycetota</taxon>
        <taxon>Planctomycetia</taxon>
        <taxon>Planctomycetales</taxon>
        <taxon>Planctomycetaceae</taxon>
        <taxon>Schlesneria</taxon>
    </lineage>
</organism>
<keyword evidence="8" id="KW-0175">Coiled coil</keyword>
<dbReference type="InterPro" id="IPR007691">
    <property type="entry name" value="LpxD"/>
</dbReference>
<comment type="catalytic activity">
    <reaction evidence="7">
        <text>a UDP-3-O-[(3R)-3-hydroxyacyl]-alpha-D-glucosamine + a (3R)-hydroxyacyl-[ACP] = a UDP-2-N,3-O-bis[(3R)-3-hydroxyacyl]-alpha-D-glucosamine + holo-[ACP] + H(+)</text>
        <dbReference type="Rhea" id="RHEA:53836"/>
        <dbReference type="Rhea" id="RHEA-COMP:9685"/>
        <dbReference type="Rhea" id="RHEA-COMP:9945"/>
        <dbReference type="ChEBI" id="CHEBI:15378"/>
        <dbReference type="ChEBI" id="CHEBI:64479"/>
        <dbReference type="ChEBI" id="CHEBI:78827"/>
        <dbReference type="ChEBI" id="CHEBI:137740"/>
        <dbReference type="ChEBI" id="CHEBI:137748"/>
        <dbReference type="EC" id="2.3.1.191"/>
    </reaction>
</comment>
<dbReference type="GO" id="GO:0016410">
    <property type="term" value="F:N-acyltransferase activity"/>
    <property type="evidence" value="ECO:0007669"/>
    <property type="project" value="InterPro"/>
</dbReference>
<dbReference type="InterPro" id="IPR011004">
    <property type="entry name" value="Trimer_LpxA-like_sf"/>
</dbReference>
<comment type="subunit">
    <text evidence="7">Homotrimer.</text>
</comment>
<dbReference type="CDD" id="cd03352">
    <property type="entry name" value="LbH_LpxD"/>
    <property type="match status" value="1"/>
</dbReference>
<accession>A0A7C2JYU2</accession>
<evidence type="ECO:0000256" key="4">
    <source>
        <dbReference type="ARBA" id="ARBA00022737"/>
    </source>
</evidence>
<keyword evidence="3 7" id="KW-0808">Transferase</keyword>
<dbReference type="GO" id="GO:0016020">
    <property type="term" value="C:membrane"/>
    <property type="evidence" value="ECO:0007669"/>
    <property type="project" value="GOC"/>
</dbReference>
<protein>
    <recommendedName>
        <fullName evidence="7">UDP-3-O-acylglucosamine N-acyltransferase</fullName>
        <ecNumber evidence="7">2.3.1.191</ecNumber>
    </recommendedName>
</protein>
<reference evidence="10" key="1">
    <citation type="journal article" date="2020" name="mSystems">
        <title>Genome- and Community-Level Interaction Insights into Carbon Utilization and Element Cycling Functions of Hydrothermarchaeota in Hydrothermal Sediment.</title>
        <authorList>
            <person name="Zhou Z."/>
            <person name="Liu Y."/>
            <person name="Xu W."/>
            <person name="Pan J."/>
            <person name="Luo Z.H."/>
            <person name="Li M."/>
        </authorList>
    </citation>
    <scope>NUCLEOTIDE SEQUENCE [LARGE SCALE GENOMIC DNA]</scope>
    <source>
        <strain evidence="10">SpSt-339</strain>
    </source>
</reference>
<evidence type="ECO:0000256" key="5">
    <source>
        <dbReference type="ARBA" id="ARBA00023098"/>
    </source>
</evidence>
<keyword evidence="1 7" id="KW-0444">Lipid biosynthesis</keyword>
<dbReference type="EC" id="2.3.1.191" evidence="7"/>
<name>A0A7C2JYU2_9PLAN</name>
<dbReference type="GO" id="GO:0009245">
    <property type="term" value="P:lipid A biosynthetic process"/>
    <property type="evidence" value="ECO:0007669"/>
    <property type="project" value="UniProtKB-UniRule"/>
</dbReference>
<gene>
    <name evidence="7 10" type="primary">lpxD</name>
    <name evidence="10" type="ORF">ENQ76_00840</name>
</gene>
<dbReference type="Gene3D" id="2.160.10.10">
    <property type="entry name" value="Hexapeptide repeat proteins"/>
    <property type="match status" value="1"/>
</dbReference>
<proteinExistence type="inferred from homology"/>
<feature type="coiled-coil region" evidence="8">
    <location>
        <begin position="325"/>
        <end position="352"/>
    </location>
</feature>
<dbReference type="GO" id="GO:0103118">
    <property type="term" value="F:UDP-3-O-[(3R)-3-hydroxyacyl]-glucosamine N-acyltransferase activity"/>
    <property type="evidence" value="ECO:0007669"/>
    <property type="project" value="UniProtKB-EC"/>
</dbReference>
<comment type="caution">
    <text evidence="10">The sequence shown here is derived from an EMBL/GenBank/DDBJ whole genome shotgun (WGS) entry which is preliminary data.</text>
</comment>
<dbReference type="InterPro" id="IPR001451">
    <property type="entry name" value="Hexapep"/>
</dbReference>
<keyword evidence="2 7" id="KW-0441">Lipid A biosynthesis</keyword>
<evidence type="ECO:0000256" key="2">
    <source>
        <dbReference type="ARBA" id="ARBA00022556"/>
    </source>
</evidence>
<feature type="active site" description="Proton acceptor" evidence="7">
    <location>
        <position position="242"/>
    </location>
</feature>
<feature type="domain" description="UDP-3-O-[3-hydroxymyristoyl] glucosamine N-acyltransferase non-repeat region" evidence="9">
    <location>
        <begin position="24"/>
        <end position="88"/>
    </location>
</feature>
<dbReference type="NCBIfam" id="NF002060">
    <property type="entry name" value="PRK00892.1"/>
    <property type="match status" value="1"/>
</dbReference>
<dbReference type="EMBL" id="DSOK01000025">
    <property type="protein sequence ID" value="HEN14001.1"/>
    <property type="molecule type" value="Genomic_DNA"/>
</dbReference>
<dbReference type="Pfam" id="PF04613">
    <property type="entry name" value="LpxD"/>
    <property type="match status" value="1"/>
</dbReference>
<keyword evidence="4 7" id="KW-0677">Repeat</keyword>
<comment type="function">
    <text evidence="7">Catalyzes the N-acylation of UDP-3-O-acylglucosamine using 3-hydroxyacyl-ACP as the acyl donor. Is involved in the biosynthesis of lipid A, a phosphorylated glycolipid that anchors the lipopolysaccharide to the outer membrane of the cell.</text>
</comment>
<dbReference type="UniPathway" id="UPA00973"/>
<evidence type="ECO:0000256" key="6">
    <source>
        <dbReference type="ARBA" id="ARBA00023315"/>
    </source>
</evidence>